<proteinExistence type="inferred from homology"/>
<dbReference type="GO" id="GO:0016758">
    <property type="term" value="F:hexosyltransferase activity"/>
    <property type="evidence" value="ECO:0007669"/>
    <property type="project" value="InterPro"/>
</dbReference>
<keyword evidence="10" id="KW-1185">Reference proteome</keyword>
<reference evidence="9 10" key="1">
    <citation type="journal article" date="2010" name="J. Bacteriol.">
        <title>Genome sequences of Pelagibaca bermudensis HTCC2601T and Maritimibacter alkaliphilus HTCC2654T, the type strains of two marine Roseobacter genera.</title>
        <authorList>
            <person name="Thrash J.C."/>
            <person name="Cho J.C."/>
            <person name="Ferriera S."/>
            <person name="Johnson J."/>
            <person name="Vergin K.L."/>
            <person name="Giovannoni S.J."/>
        </authorList>
    </citation>
    <scope>NUCLEOTIDE SEQUENCE [LARGE SCALE GENOMIC DNA]</scope>
    <source>
        <strain evidence="9 10">HTCC2654</strain>
    </source>
</reference>
<feature type="transmembrane region" description="Helical" evidence="8">
    <location>
        <begin position="288"/>
        <end position="306"/>
    </location>
</feature>
<dbReference type="STRING" id="314271.RB2654_10503"/>
<evidence type="ECO:0000256" key="3">
    <source>
        <dbReference type="ARBA" id="ARBA00022679"/>
    </source>
</evidence>
<accession>A3VF06</accession>
<evidence type="ECO:0000256" key="7">
    <source>
        <dbReference type="ARBA" id="ARBA00024033"/>
    </source>
</evidence>
<dbReference type="InterPro" id="IPR018584">
    <property type="entry name" value="GT87"/>
</dbReference>
<evidence type="ECO:0000313" key="9">
    <source>
        <dbReference type="EMBL" id="EAQ12921.1"/>
    </source>
</evidence>
<dbReference type="GO" id="GO:0005886">
    <property type="term" value="C:plasma membrane"/>
    <property type="evidence" value="ECO:0007669"/>
    <property type="project" value="UniProtKB-SubCell"/>
</dbReference>
<dbReference type="EMBL" id="AAMT01000006">
    <property type="protein sequence ID" value="EAQ12921.1"/>
    <property type="molecule type" value="Genomic_DNA"/>
</dbReference>
<sequence length="413" mass="44979">MTRDALIAALIAGVWAVAIVMLNWGSWKIDLSAIYYAARSFGEGLPALVYDAGPRPFLTDPPVEWMNWAQGEGFSAPQFTPYLYPPLWAAALAPAATSVGAQVFFDISLVLNAAATVWMVWLAWRLMRPIQIGPVGWALLSFALMIATAPGYMAFWFGQPQVIVSAFILASFVALAEKRDILAGGFLALAAMAKISPVLLALIFIMEKRWTALASFAVFMAVLFLASIGTAGWVLHPELVAKLAAIEAQILISPLNVSLEQAFYYARYMLTGEGDLTVRPHMVPETAWIAWLTRGFLIAATAALWWGTRNLALRLRLWTGLMGLVLITLLANPLGWVHYLILPLILLPGLIEVLPRRIAILGIALIALPLSLPVFIYFGDTRGIGLLPVLLNTGATLVMLGFVVLAARREANP</sequence>
<dbReference type="AlphaFoldDB" id="A3VF06"/>
<organism evidence="9 10">
    <name type="scientific">Maritimibacter alkaliphilus HTCC2654</name>
    <dbReference type="NCBI Taxonomy" id="314271"/>
    <lineage>
        <taxon>Bacteria</taxon>
        <taxon>Pseudomonadati</taxon>
        <taxon>Pseudomonadota</taxon>
        <taxon>Alphaproteobacteria</taxon>
        <taxon>Rhodobacterales</taxon>
        <taxon>Roseobacteraceae</taxon>
        <taxon>Maritimibacter</taxon>
    </lineage>
</organism>
<feature type="transmembrane region" description="Helical" evidence="8">
    <location>
        <begin position="130"/>
        <end position="147"/>
    </location>
</feature>
<dbReference type="Pfam" id="PF09594">
    <property type="entry name" value="GT87"/>
    <property type="match status" value="1"/>
</dbReference>
<feature type="transmembrane region" description="Helical" evidence="8">
    <location>
        <begin position="181"/>
        <end position="205"/>
    </location>
</feature>
<evidence type="ECO:0008006" key="11">
    <source>
        <dbReference type="Google" id="ProtNLM"/>
    </source>
</evidence>
<dbReference type="eggNOG" id="ENOG5032MCZ">
    <property type="taxonomic scope" value="Bacteria"/>
</dbReference>
<comment type="similarity">
    <text evidence="7">Belongs to the glycosyltransferase 87 family.</text>
</comment>
<dbReference type="Proteomes" id="UP000002931">
    <property type="component" value="Unassembled WGS sequence"/>
</dbReference>
<evidence type="ECO:0000256" key="8">
    <source>
        <dbReference type="SAM" id="Phobius"/>
    </source>
</evidence>
<keyword evidence="4 8" id="KW-0812">Transmembrane</keyword>
<keyword evidence="6 8" id="KW-0472">Membrane</keyword>
<name>A3VF06_9RHOB</name>
<gene>
    <name evidence="9" type="ORF">RB2654_10503</name>
</gene>
<feature type="transmembrane region" description="Helical" evidence="8">
    <location>
        <begin position="212"/>
        <end position="235"/>
    </location>
</feature>
<evidence type="ECO:0000256" key="1">
    <source>
        <dbReference type="ARBA" id="ARBA00004651"/>
    </source>
</evidence>
<feature type="transmembrane region" description="Helical" evidence="8">
    <location>
        <begin position="384"/>
        <end position="407"/>
    </location>
</feature>
<feature type="transmembrane region" description="Helical" evidence="8">
    <location>
        <begin position="358"/>
        <end position="378"/>
    </location>
</feature>
<evidence type="ECO:0000256" key="2">
    <source>
        <dbReference type="ARBA" id="ARBA00022475"/>
    </source>
</evidence>
<protein>
    <recommendedName>
        <fullName evidence="11">DUF2029 domain-containing protein</fullName>
    </recommendedName>
</protein>
<evidence type="ECO:0000313" key="10">
    <source>
        <dbReference type="Proteomes" id="UP000002931"/>
    </source>
</evidence>
<dbReference type="HOGENOM" id="CLU_640467_0_0_5"/>
<feature type="transmembrane region" description="Helical" evidence="8">
    <location>
        <begin position="6"/>
        <end position="24"/>
    </location>
</feature>
<dbReference type="RefSeq" id="WP_008331302.1">
    <property type="nucleotide sequence ID" value="NZ_CH902578.1"/>
</dbReference>
<dbReference type="OrthoDB" id="7865847at2"/>
<evidence type="ECO:0000256" key="5">
    <source>
        <dbReference type="ARBA" id="ARBA00022989"/>
    </source>
</evidence>
<keyword evidence="2" id="KW-1003">Cell membrane</keyword>
<keyword evidence="5 8" id="KW-1133">Transmembrane helix</keyword>
<evidence type="ECO:0000256" key="4">
    <source>
        <dbReference type="ARBA" id="ARBA00022692"/>
    </source>
</evidence>
<comment type="subcellular location">
    <subcellularLocation>
        <location evidence="1">Cell membrane</location>
        <topology evidence="1">Multi-pass membrane protein</topology>
    </subcellularLocation>
</comment>
<keyword evidence="3" id="KW-0808">Transferase</keyword>
<comment type="caution">
    <text evidence="9">The sequence shown here is derived from an EMBL/GenBank/DDBJ whole genome shotgun (WGS) entry which is preliminary data.</text>
</comment>
<feature type="transmembrane region" description="Helical" evidence="8">
    <location>
        <begin position="103"/>
        <end position="124"/>
    </location>
</feature>
<evidence type="ECO:0000256" key="6">
    <source>
        <dbReference type="ARBA" id="ARBA00023136"/>
    </source>
</evidence>